<feature type="region of interest" description="Disordered" evidence="1">
    <location>
        <begin position="200"/>
        <end position="228"/>
    </location>
</feature>
<sequence>MNAKAGVDYVAILEAYNRETDFLSKMPDQRGMPIWDKMQVVDTEQATGLMIPLSHDNETMSSVLFATLDDKNSVTGVKDYDNTMLKDIVYNEGIDIKLREKMFFTFMYIDNKTFGTKLFTNAPEGILDEMKFDKENGRILIKDFEEPKPVHSESSKILFFESCGLSWSCKNHETWSKCDHCPACYSTSCNTIMVYIPDESFPGSPGSPGGGGGGGGGGTPGSGTPPKDPCTLSTDVFYRLAPGCNGGGVDPGIELDDPCEKTKALLNNPEVQTKLDSLKNKSLSKGEIGFKTKKDGTVTGYISGGKHEVNLGVKTGYQGGYHNHTPTGISMHSPPDIDNNLLAFARAQPAGEHKNAYFGMIVKKACTGCPSGYKIHHYIIRFDGEYSDALTSFSQLDLDNFNIDYQNREFDMTNPTGAYGTTYIDSTGKITDEGLEKLFFDTLKAMNLSNKILLQRVEEDGTINNITINSAGTHTTPIPCP</sequence>
<dbReference type="OrthoDB" id="1236988at2"/>
<keyword evidence="3" id="KW-1185">Reference proteome</keyword>
<dbReference type="RefSeq" id="WP_089999799.1">
    <property type="nucleotide sequence ID" value="NZ_FOBV01000004.1"/>
</dbReference>
<organism evidence="2 3">
    <name type="scientific">Chryseobacterium taichungense</name>
    <dbReference type="NCBI Taxonomy" id="295069"/>
    <lineage>
        <taxon>Bacteria</taxon>
        <taxon>Pseudomonadati</taxon>
        <taxon>Bacteroidota</taxon>
        <taxon>Flavobacteriia</taxon>
        <taxon>Flavobacteriales</taxon>
        <taxon>Weeksellaceae</taxon>
        <taxon>Chryseobacterium group</taxon>
        <taxon>Chryseobacterium</taxon>
    </lineage>
</organism>
<name>A0A1H7Z7U9_9FLAO</name>
<protein>
    <submittedName>
        <fullName evidence="2">Uncharacterized protein</fullName>
    </submittedName>
</protein>
<evidence type="ECO:0000313" key="3">
    <source>
        <dbReference type="Proteomes" id="UP000199450"/>
    </source>
</evidence>
<evidence type="ECO:0000313" key="2">
    <source>
        <dbReference type="EMBL" id="SEM54335.1"/>
    </source>
</evidence>
<proteinExistence type="predicted"/>
<gene>
    <name evidence="2" type="ORF">SAMN05421856_10490</name>
</gene>
<dbReference type="Proteomes" id="UP000199450">
    <property type="component" value="Unassembled WGS sequence"/>
</dbReference>
<reference evidence="3" key="1">
    <citation type="submission" date="2016-10" db="EMBL/GenBank/DDBJ databases">
        <authorList>
            <person name="Varghese N."/>
            <person name="Submissions S."/>
        </authorList>
    </citation>
    <scope>NUCLEOTIDE SEQUENCE [LARGE SCALE GENOMIC DNA]</scope>
    <source>
        <strain evidence="3">DSM 17453</strain>
    </source>
</reference>
<feature type="compositionally biased region" description="Gly residues" evidence="1">
    <location>
        <begin position="206"/>
        <end position="221"/>
    </location>
</feature>
<dbReference type="EMBL" id="FOBV01000004">
    <property type="protein sequence ID" value="SEM54335.1"/>
    <property type="molecule type" value="Genomic_DNA"/>
</dbReference>
<accession>A0A1H7Z7U9</accession>
<dbReference type="STRING" id="295069.SAMN05421856_10490"/>
<evidence type="ECO:0000256" key="1">
    <source>
        <dbReference type="SAM" id="MobiDB-lite"/>
    </source>
</evidence>
<dbReference type="AlphaFoldDB" id="A0A1H7Z7U9"/>